<dbReference type="Pfam" id="PF00440">
    <property type="entry name" value="TetR_N"/>
    <property type="match status" value="1"/>
</dbReference>
<dbReference type="InterPro" id="IPR009057">
    <property type="entry name" value="Homeodomain-like_sf"/>
</dbReference>
<accession>A0A3Q9BK31</accession>
<evidence type="ECO:0000256" key="1">
    <source>
        <dbReference type="ARBA" id="ARBA00023015"/>
    </source>
</evidence>
<dbReference type="SUPFAM" id="SSF48498">
    <property type="entry name" value="Tetracyclin repressor-like, C-terminal domain"/>
    <property type="match status" value="1"/>
</dbReference>
<dbReference type="InterPro" id="IPR001647">
    <property type="entry name" value="HTH_TetR"/>
</dbReference>
<dbReference type="OrthoDB" id="9814200at2"/>
<dbReference type="Proteomes" id="UP000273326">
    <property type="component" value="Chromosome"/>
</dbReference>
<dbReference type="GO" id="GO:0003677">
    <property type="term" value="F:DNA binding"/>
    <property type="evidence" value="ECO:0007669"/>
    <property type="project" value="UniProtKB-UniRule"/>
</dbReference>
<dbReference type="KEGG" id="jeh:EJN90_03180"/>
<dbReference type="AlphaFoldDB" id="A0A3Q9BK31"/>
<protein>
    <submittedName>
        <fullName evidence="6">TetR/AcrR family transcriptional regulator</fullName>
    </submittedName>
</protein>
<keyword evidence="1" id="KW-0805">Transcription regulation</keyword>
<evidence type="ECO:0000256" key="2">
    <source>
        <dbReference type="ARBA" id="ARBA00023125"/>
    </source>
</evidence>
<evidence type="ECO:0000256" key="3">
    <source>
        <dbReference type="ARBA" id="ARBA00023163"/>
    </source>
</evidence>
<dbReference type="Gene3D" id="1.10.357.10">
    <property type="entry name" value="Tetracycline Repressor, domain 2"/>
    <property type="match status" value="1"/>
</dbReference>
<feature type="DNA-binding region" description="H-T-H motif" evidence="4">
    <location>
        <begin position="33"/>
        <end position="52"/>
    </location>
</feature>
<keyword evidence="3" id="KW-0804">Transcription</keyword>
<evidence type="ECO:0000313" key="7">
    <source>
        <dbReference type="Proteomes" id="UP000273326"/>
    </source>
</evidence>
<dbReference type="SUPFAM" id="SSF46689">
    <property type="entry name" value="Homeodomain-like"/>
    <property type="match status" value="1"/>
</dbReference>
<feature type="domain" description="HTH tetR-type" evidence="5">
    <location>
        <begin position="10"/>
        <end position="70"/>
    </location>
</feature>
<dbReference type="EMBL" id="CP034465">
    <property type="protein sequence ID" value="AZP03750.1"/>
    <property type="molecule type" value="Genomic_DNA"/>
</dbReference>
<dbReference type="PANTHER" id="PTHR47506:SF6">
    <property type="entry name" value="HTH-TYPE TRANSCRIPTIONAL REPRESSOR NEMR"/>
    <property type="match status" value="1"/>
</dbReference>
<evidence type="ECO:0000256" key="4">
    <source>
        <dbReference type="PROSITE-ProRule" id="PRU00335"/>
    </source>
</evidence>
<keyword evidence="2 4" id="KW-0238">DNA-binding</keyword>
<gene>
    <name evidence="6" type="ORF">EJN90_03180</name>
</gene>
<reference evidence="7" key="1">
    <citation type="submission" date="2018-12" db="EMBL/GenBank/DDBJ databases">
        <title>Complete genome sequencing of Jeotgalibaca sp. H21T32.</title>
        <authorList>
            <person name="Bae J.-W."/>
            <person name="Lee S.-Y."/>
        </authorList>
    </citation>
    <scope>NUCLEOTIDE SEQUENCE [LARGE SCALE GENOMIC DNA]</scope>
    <source>
        <strain evidence="7">H21T32</strain>
    </source>
</reference>
<name>A0A3Q9BK31_9LACT</name>
<keyword evidence="7" id="KW-1185">Reference proteome</keyword>
<dbReference type="RefSeq" id="WP_126108835.1">
    <property type="nucleotide sequence ID" value="NZ_CP034465.1"/>
</dbReference>
<organism evidence="6 7">
    <name type="scientific">Jeotgalibaca ciconiae</name>
    <dbReference type="NCBI Taxonomy" id="2496265"/>
    <lineage>
        <taxon>Bacteria</taxon>
        <taxon>Bacillati</taxon>
        <taxon>Bacillota</taxon>
        <taxon>Bacilli</taxon>
        <taxon>Lactobacillales</taxon>
        <taxon>Carnobacteriaceae</taxon>
        <taxon>Jeotgalibaca</taxon>
    </lineage>
</organism>
<proteinExistence type="predicted"/>
<evidence type="ECO:0000259" key="5">
    <source>
        <dbReference type="PROSITE" id="PS50977"/>
    </source>
</evidence>
<dbReference type="Gene3D" id="1.10.10.60">
    <property type="entry name" value="Homeodomain-like"/>
    <property type="match status" value="1"/>
</dbReference>
<evidence type="ECO:0000313" key="6">
    <source>
        <dbReference type="EMBL" id="AZP03750.1"/>
    </source>
</evidence>
<dbReference type="PANTHER" id="PTHR47506">
    <property type="entry name" value="TRANSCRIPTIONAL REGULATORY PROTEIN"/>
    <property type="match status" value="1"/>
</dbReference>
<dbReference type="Pfam" id="PF17922">
    <property type="entry name" value="TetR_C_17"/>
    <property type="match status" value="1"/>
</dbReference>
<dbReference type="InterPro" id="IPR036271">
    <property type="entry name" value="Tet_transcr_reg_TetR-rel_C_sf"/>
</dbReference>
<dbReference type="PRINTS" id="PR00455">
    <property type="entry name" value="HTHTETR"/>
</dbReference>
<sequence length="198" mass="22886">MPQVSEKYIESRKNMIAISAINVFAKKGYSNASMRDIMNEAKISRGGLYAHFKNIDSVFIEVLKYEDSLQANQLLNPDLNKPLLPQLNDWSCEIVLSIQNTETNLIRAKSEFFLSHNIKDVPYLRERHEKLSQNIQQFISVGVEKGEFKKQIDVISFSELLISMIDGVMLHQYYQYSFDTNLVQIISLMNNMIENILT</sequence>
<dbReference type="InterPro" id="IPR041612">
    <property type="entry name" value="YfiR_C"/>
</dbReference>
<dbReference type="PROSITE" id="PS50977">
    <property type="entry name" value="HTH_TETR_2"/>
    <property type="match status" value="1"/>
</dbReference>